<evidence type="ECO:0000313" key="1">
    <source>
        <dbReference type="EMBL" id="KKN40723.1"/>
    </source>
</evidence>
<reference evidence="1" key="1">
    <citation type="journal article" date="2015" name="Nature">
        <title>Complex archaea that bridge the gap between prokaryotes and eukaryotes.</title>
        <authorList>
            <person name="Spang A."/>
            <person name="Saw J.H."/>
            <person name="Jorgensen S.L."/>
            <person name="Zaremba-Niedzwiedzka K."/>
            <person name="Martijn J."/>
            <person name="Lind A.E."/>
            <person name="van Eijk R."/>
            <person name="Schleper C."/>
            <person name="Guy L."/>
            <person name="Ettema T.J."/>
        </authorList>
    </citation>
    <scope>NUCLEOTIDE SEQUENCE</scope>
</reference>
<name>A0A0F9TGZ8_9ZZZZ</name>
<protein>
    <submittedName>
        <fullName evidence="1">Uncharacterized protein</fullName>
    </submittedName>
</protein>
<dbReference type="AlphaFoldDB" id="A0A0F9TGZ8"/>
<comment type="caution">
    <text evidence="1">The sequence shown here is derived from an EMBL/GenBank/DDBJ whole genome shotgun (WGS) entry which is preliminary data.</text>
</comment>
<sequence>MSYEQPDDIPVEQTNNALIWHHTSEVIRELENELKLVGLKLIVHKYFKNEYYSIDPFANKCRPLVQRTNPVLGS</sequence>
<dbReference type="EMBL" id="LAZR01001687">
    <property type="protein sequence ID" value="KKN40723.1"/>
    <property type="molecule type" value="Genomic_DNA"/>
</dbReference>
<gene>
    <name evidence="1" type="ORF">LCGC14_0730310</name>
</gene>
<accession>A0A0F9TGZ8</accession>
<proteinExistence type="predicted"/>
<organism evidence="1">
    <name type="scientific">marine sediment metagenome</name>
    <dbReference type="NCBI Taxonomy" id="412755"/>
    <lineage>
        <taxon>unclassified sequences</taxon>
        <taxon>metagenomes</taxon>
        <taxon>ecological metagenomes</taxon>
    </lineage>
</organism>